<feature type="chain" id="PRO_5016438910" evidence="4">
    <location>
        <begin position="17"/>
        <end position="377"/>
    </location>
</feature>
<comment type="similarity">
    <text evidence="2">Belongs to the peptidase S1 family. CLIP subfamily.</text>
</comment>
<dbReference type="EMBL" id="UFQT01001173">
    <property type="protein sequence ID" value="SSX29285.1"/>
    <property type="molecule type" value="Genomic_DNA"/>
</dbReference>
<dbReference type="Gene3D" id="2.40.10.10">
    <property type="entry name" value="Trypsin-like serine proteases"/>
    <property type="match status" value="1"/>
</dbReference>
<evidence type="ECO:0000256" key="1">
    <source>
        <dbReference type="ARBA" id="ARBA00023157"/>
    </source>
</evidence>
<evidence type="ECO:0000259" key="5">
    <source>
        <dbReference type="PROSITE" id="PS50240"/>
    </source>
</evidence>
<organism evidence="6">
    <name type="scientific">Culicoides sonorensis</name>
    <name type="common">Biting midge</name>
    <dbReference type="NCBI Taxonomy" id="179676"/>
    <lineage>
        <taxon>Eukaryota</taxon>
        <taxon>Metazoa</taxon>
        <taxon>Ecdysozoa</taxon>
        <taxon>Arthropoda</taxon>
        <taxon>Hexapoda</taxon>
        <taxon>Insecta</taxon>
        <taxon>Pterygota</taxon>
        <taxon>Neoptera</taxon>
        <taxon>Endopterygota</taxon>
        <taxon>Diptera</taxon>
        <taxon>Nematocera</taxon>
        <taxon>Chironomoidea</taxon>
        <taxon>Ceratopogonidae</taxon>
        <taxon>Ceratopogoninae</taxon>
        <taxon>Culicoides</taxon>
        <taxon>Monoculicoides</taxon>
    </lineage>
</organism>
<keyword evidence="4" id="KW-0732">Signal</keyword>
<protein>
    <submittedName>
        <fullName evidence="6">CSON001104 protein</fullName>
    </submittedName>
</protein>
<feature type="region of interest" description="Disordered" evidence="3">
    <location>
        <begin position="94"/>
        <end position="117"/>
    </location>
</feature>
<name>A0A336MGF7_CULSO</name>
<evidence type="ECO:0000256" key="2">
    <source>
        <dbReference type="ARBA" id="ARBA00024195"/>
    </source>
</evidence>
<dbReference type="PROSITE" id="PS50240">
    <property type="entry name" value="TRYPSIN_DOM"/>
    <property type="match status" value="1"/>
</dbReference>
<evidence type="ECO:0000256" key="3">
    <source>
        <dbReference type="SAM" id="MobiDB-lite"/>
    </source>
</evidence>
<evidence type="ECO:0000256" key="4">
    <source>
        <dbReference type="SAM" id="SignalP"/>
    </source>
</evidence>
<dbReference type="VEuPathDB" id="VectorBase:CSON001104"/>
<dbReference type="GO" id="GO:0004252">
    <property type="term" value="F:serine-type endopeptidase activity"/>
    <property type="evidence" value="ECO:0007669"/>
    <property type="project" value="InterPro"/>
</dbReference>
<dbReference type="InterPro" id="IPR001254">
    <property type="entry name" value="Trypsin_dom"/>
</dbReference>
<dbReference type="GO" id="GO:0006508">
    <property type="term" value="P:proteolysis"/>
    <property type="evidence" value="ECO:0007669"/>
    <property type="project" value="InterPro"/>
</dbReference>
<dbReference type="SMART" id="SM00020">
    <property type="entry name" value="Tryp_SPc"/>
    <property type="match status" value="1"/>
</dbReference>
<dbReference type="InterPro" id="IPR043504">
    <property type="entry name" value="Peptidase_S1_PA_chymotrypsin"/>
</dbReference>
<dbReference type="SUPFAM" id="SSF50494">
    <property type="entry name" value="Trypsin-like serine proteases"/>
    <property type="match status" value="1"/>
</dbReference>
<reference evidence="6" key="1">
    <citation type="submission" date="2018-07" db="EMBL/GenBank/DDBJ databases">
        <authorList>
            <person name="Quirk P.G."/>
            <person name="Krulwich T.A."/>
        </authorList>
    </citation>
    <scope>NUCLEOTIDE SEQUENCE</scope>
</reference>
<dbReference type="PANTHER" id="PTHR24252:SF16">
    <property type="entry name" value="TRANSMEMBRANE SERINE PROTEASE 15"/>
    <property type="match status" value="1"/>
</dbReference>
<dbReference type="Pfam" id="PF00089">
    <property type="entry name" value="Trypsin"/>
    <property type="match status" value="1"/>
</dbReference>
<dbReference type="InterPro" id="IPR040973">
    <property type="entry name" value="CLIP_SPH_Scar"/>
</dbReference>
<feature type="signal peptide" evidence="4">
    <location>
        <begin position="1"/>
        <end position="16"/>
    </location>
</feature>
<sequence length="377" mass="42452">MLRSITLIALFCGAFAQDDVFGVFTFPCSQAMVCVDVDKCDQFGVMSPNSVSLTPDEAAFRQPVVPCLKADKSRGVCCRDPNYVDDWPNAIGQDELSQPLPAPSGGSGCPARNRTAMPDKNTKYDETDFDAGAGEFPWQAAVLDNKDKLLCTCFFTENNTCTTTASCVANVKPEDIKIAIGMYDIANPLKVQEVPSGDKKAQISPAKYIAYDPKYNPKTKKRDIAVIHFEKEPDYNYYTLPICLDRPKAIPFFKYDDCVVTGWGKKDNTYHWSDVLLLTEEECEELVPNFDREQESCARADHDVCELMDFGSGFQCRKTGKRNKPGDDIYWLKGVYSAVNTCDPKTQIITYSRIEFEEWFDDALWKDPRKFSKVNRA</sequence>
<dbReference type="AlphaFoldDB" id="A0A336MGF7"/>
<dbReference type="PANTHER" id="PTHR24252">
    <property type="entry name" value="ACROSIN-RELATED"/>
    <property type="match status" value="1"/>
</dbReference>
<dbReference type="Pfam" id="PF18399">
    <property type="entry name" value="CLIP_SPH_Scar"/>
    <property type="match status" value="1"/>
</dbReference>
<gene>
    <name evidence="6" type="primary">CSON001104</name>
</gene>
<dbReference type="InterPro" id="IPR009003">
    <property type="entry name" value="Peptidase_S1_PA"/>
</dbReference>
<keyword evidence="1" id="KW-1015">Disulfide bond</keyword>
<accession>A0A336MGF7</accession>
<feature type="domain" description="Peptidase S1" evidence="5">
    <location>
        <begin position="103"/>
        <end position="365"/>
    </location>
</feature>
<evidence type="ECO:0000313" key="6">
    <source>
        <dbReference type="EMBL" id="SSX29285.1"/>
    </source>
</evidence>
<proteinExistence type="inferred from homology"/>